<comment type="caution">
    <text evidence="1">The sequence shown here is derived from an EMBL/GenBank/DDBJ whole genome shotgun (WGS) entry which is preliminary data.</text>
</comment>
<reference evidence="1" key="1">
    <citation type="submission" date="2021-03" db="EMBL/GenBank/DDBJ databases">
        <title>Molecular epidemiology and mechanisms of colistin and carbapenem resistance in Enterobacteriaceae from clinical isolates, the environment and porcine samples in Pretoria, South Africa.</title>
        <authorList>
            <person name="Bogoshi D."/>
            <person name="Mbelle N.M."/>
            <person name="Naidoo V."/>
            <person name="Osei Sekyere J."/>
        </authorList>
    </citation>
    <scope>NUCLEOTIDE SEQUENCE</scope>
    <source>
        <strain evidence="1">C052</strain>
    </source>
</reference>
<evidence type="ECO:0000313" key="2">
    <source>
        <dbReference type="Proteomes" id="UP000664477"/>
    </source>
</evidence>
<gene>
    <name evidence="1" type="ORF">J4727_07390</name>
</gene>
<dbReference type="EMBL" id="JAGETQ010000028">
    <property type="protein sequence ID" value="MBO1916081.1"/>
    <property type="molecule type" value="Genomic_DNA"/>
</dbReference>
<accession>A0A939NBN9</accession>
<sequence>MGIQSNRRSLDARMREEEQVRLGQDAEVAPTGSAASIAKMTSLYNSNKGVNNGSDFTKPISARCAPSGF</sequence>
<proteinExistence type="predicted"/>
<dbReference type="AlphaFoldDB" id="A0A939NBN9"/>
<dbReference type="Proteomes" id="UP000664477">
    <property type="component" value="Unassembled WGS sequence"/>
</dbReference>
<name>A0A939NBN9_PRORE</name>
<organism evidence="1 2">
    <name type="scientific">Providencia rettgeri</name>
    <dbReference type="NCBI Taxonomy" id="587"/>
    <lineage>
        <taxon>Bacteria</taxon>
        <taxon>Pseudomonadati</taxon>
        <taxon>Pseudomonadota</taxon>
        <taxon>Gammaproteobacteria</taxon>
        <taxon>Enterobacterales</taxon>
        <taxon>Morganellaceae</taxon>
        <taxon>Providencia</taxon>
    </lineage>
</organism>
<protein>
    <submittedName>
        <fullName evidence="1">Uncharacterized protein</fullName>
    </submittedName>
</protein>
<evidence type="ECO:0000313" key="1">
    <source>
        <dbReference type="EMBL" id="MBO1916081.1"/>
    </source>
</evidence>